<proteinExistence type="predicted"/>
<dbReference type="SMART" id="SM00862">
    <property type="entry name" value="Trans_reg_C"/>
    <property type="match status" value="1"/>
</dbReference>
<keyword evidence="1 6" id="KW-0597">Phosphoprotein</keyword>
<dbReference type="InterPro" id="IPR039420">
    <property type="entry name" value="WalR-like"/>
</dbReference>
<evidence type="ECO:0000313" key="11">
    <source>
        <dbReference type="Proteomes" id="UP000557717"/>
    </source>
</evidence>
<evidence type="ECO:0000256" key="7">
    <source>
        <dbReference type="PROSITE-ProRule" id="PRU01091"/>
    </source>
</evidence>
<dbReference type="SMART" id="SM00448">
    <property type="entry name" value="REC"/>
    <property type="match status" value="1"/>
</dbReference>
<dbReference type="FunFam" id="3.40.50.2300:FF:000001">
    <property type="entry name" value="DNA-binding response regulator PhoB"/>
    <property type="match status" value="1"/>
</dbReference>
<dbReference type="Gene3D" id="3.40.50.2300">
    <property type="match status" value="1"/>
</dbReference>
<dbReference type="InterPro" id="IPR001867">
    <property type="entry name" value="OmpR/PhoB-type_DNA-bd"/>
</dbReference>
<evidence type="ECO:0000256" key="3">
    <source>
        <dbReference type="ARBA" id="ARBA00023015"/>
    </source>
</evidence>
<dbReference type="AlphaFoldDB" id="A0A840V6Y8"/>
<dbReference type="SUPFAM" id="SSF52172">
    <property type="entry name" value="CheY-like"/>
    <property type="match status" value="1"/>
</dbReference>
<feature type="modified residue" description="4-aspartylphosphate" evidence="6">
    <location>
        <position position="51"/>
    </location>
</feature>
<feature type="DNA-binding region" description="OmpR/PhoB-type" evidence="7">
    <location>
        <begin position="123"/>
        <end position="218"/>
    </location>
</feature>
<comment type="caution">
    <text evidence="10">The sequence shown here is derived from an EMBL/GenBank/DDBJ whole genome shotgun (WGS) entry which is preliminary data.</text>
</comment>
<dbReference type="InterPro" id="IPR001789">
    <property type="entry name" value="Sig_transdc_resp-reg_receiver"/>
</dbReference>
<dbReference type="GO" id="GO:0006355">
    <property type="term" value="P:regulation of DNA-templated transcription"/>
    <property type="evidence" value="ECO:0007669"/>
    <property type="project" value="InterPro"/>
</dbReference>
<dbReference type="PROSITE" id="PS51755">
    <property type="entry name" value="OMPR_PHOB"/>
    <property type="match status" value="1"/>
</dbReference>
<protein>
    <submittedName>
        <fullName evidence="10">Two-component system OmpR family response regulator</fullName>
    </submittedName>
</protein>
<keyword evidence="5" id="KW-0804">Transcription</keyword>
<evidence type="ECO:0000256" key="6">
    <source>
        <dbReference type="PROSITE-ProRule" id="PRU00169"/>
    </source>
</evidence>
<dbReference type="RefSeq" id="WP_184022159.1">
    <property type="nucleotide sequence ID" value="NZ_JACHFD010000035.1"/>
</dbReference>
<keyword evidence="3" id="KW-0805">Transcription regulation</keyword>
<evidence type="ECO:0000259" key="8">
    <source>
        <dbReference type="PROSITE" id="PS50110"/>
    </source>
</evidence>
<dbReference type="InterPro" id="IPR036388">
    <property type="entry name" value="WH-like_DNA-bd_sf"/>
</dbReference>
<dbReference type="GO" id="GO:0032993">
    <property type="term" value="C:protein-DNA complex"/>
    <property type="evidence" value="ECO:0007669"/>
    <property type="project" value="TreeGrafter"/>
</dbReference>
<dbReference type="InterPro" id="IPR011006">
    <property type="entry name" value="CheY-like_superfamily"/>
</dbReference>
<dbReference type="Gene3D" id="1.10.10.10">
    <property type="entry name" value="Winged helix-like DNA-binding domain superfamily/Winged helix DNA-binding domain"/>
    <property type="match status" value="1"/>
</dbReference>
<evidence type="ECO:0000256" key="4">
    <source>
        <dbReference type="ARBA" id="ARBA00023125"/>
    </source>
</evidence>
<keyword evidence="4 7" id="KW-0238">DNA-binding</keyword>
<evidence type="ECO:0000256" key="2">
    <source>
        <dbReference type="ARBA" id="ARBA00023012"/>
    </source>
</evidence>
<dbReference type="PANTHER" id="PTHR48111">
    <property type="entry name" value="REGULATOR OF RPOS"/>
    <property type="match status" value="1"/>
</dbReference>
<accession>A0A840V6Y8</accession>
<keyword evidence="2" id="KW-0902">Two-component regulatory system</keyword>
<dbReference type="Proteomes" id="UP000557717">
    <property type="component" value="Unassembled WGS sequence"/>
</dbReference>
<dbReference type="CDD" id="cd00383">
    <property type="entry name" value="trans_reg_C"/>
    <property type="match status" value="1"/>
</dbReference>
<name>A0A840V6Y8_9BACT</name>
<feature type="domain" description="OmpR/PhoB-type" evidence="9">
    <location>
        <begin position="123"/>
        <end position="218"/>
    </location>
</feature>
<evidence type="ECO:0000313" key="10">
    <source>
        <dbReference type="EMBL" id="MBB5353785.1"/>
    </source>
</evidence>
<organism evidence="10 11">
    <name type="scientific">Haloferula luteola</name>
    <dbReference type="NCBI Taxonomy" id="595692"/>
    <lineage>
        <taxon>Bacteria</taxon>
        <taxon>Pseudomonadati</taxon>
        <taxon>Verrucomicrobiota</taxon>
        <taxon>Verrucomicrobiia</taxon>
        <taxon>Verrucomicrobiales</taxon>
        <taxon>Verrucomicrobiaceae</taxon>
        <taxon>Haloferula</taxon>
    </lineage>
</organism>
<dbReference type="Pfam" id="PF00072">
    <property type="entry name" value="Response_reg"/>
    <property type="match status" value="1"/>
</dbReference>
<dbReference type="GO" id="GO:0000976">
    <property type="term" value="F:transcription cis-regulatory region binding"/>
    <property type="evidence" value="ECO:0007669"/>
    <property type="project" value="TreeGrafter"/>
</dbReference>
<gene>
    <name evidence="10" type="ORF">HNR46_004047</name>
</gene>
<evidence type="ECO:0000256" key="1">
    <source>
        <dbReference type="ARBA" id="ARBA00022553"/>
    </source>
</evidence>
<dbReference type="PANTHER" id="PTHR48111:SF22">
    <property type="entry name" value="REGULATOR OF RPOS"/>
    <property type="match status" value="1"/>
</dbReference>
<dbReference type="Pfam" id="PF00486">
    <property type="entry name" value="Trans_reg_C"/>
    <property type="match status" value="1"/>
</dbReference>
<keyword evidence="11" id="KW-1185">Reference proteome</keyword>
<evidence type="ECO:0000259" key="9">
    <source>
        <dbReference type="PROSITE" id="PS51755"/>
    </source>
</evidence>
<feature type="domain" description="Response regulatory" evidence="8">
    <location>
        <begin position="2"/>
        <end position="115"/>
    </location>
</feature>
<dbReference type="Gene3D" id="6.10.250.690">
    <property type="match status" value="1"/>
</dbReference>
<dbReference type="EMBL" id="JACHFD010000035">
    <property type="protein sequence ID" value="MBB5353785.1"/>
    <property type="molecule type" value="Genomic_DNA"/>
</dbReference>
<reference evidence="10 11" key="1">
    <citation type="submission" date="2020-08" db="EMBL/GenBank/DDBJ databases">
        <title>Genomic Encyclopedia of Type Strains, Phase IV (KMG-IV): sequencing the most valuable type-strain genomes for metagenomic binning, comparative biology and taxonomic classification.</title>
        <authorList>
            <person name="Goeker M."/>
        </authorList>
    </citation>
    <scope>NUCLEOTIDE SEQUENCE [LARGE SCALE GENOMIC DNA]</scope>
    <source>
        <strain evidence="10 11">YC6886</strain>
    </source>
</reference>
<dbReference type="GO" id="GO:0000156">
    <property type="term" value="F:phosphorelay response regulator activity"/>
    <property type="evidence" value="ECO:0007669"/>
    <property type="project" value="TreeGrafter"/>
</dbReference>
<dbReference type="PROSITE" id="PS50110">
    <property type="entry name" value="RESPONSE_REGULATORY"/>
    <property type="match status" value="1"/>
</dbReference>
<sequence length="218" mass="24778">MKLLIIEDSPELLDFLIELLEEEGHEVSAAEEGVQGLYLAQNWEFDVILLDAMLPGLDGFSLLERLRKTHTTPVLMLTARDQTRDRVRGLDQGADDYLVKPFANDELLARIRAVARRHGLQSEKLLRIGAVEIDTGSLQIRAGGEPVEVTAREFALVELLARHRSEVVSRDRIFGQLFDEESEDVDISNLLDVYIYKLRQKLGKDFIKTRRGAGYFIE</sequence>
<evidence type="ECO:0000256" key="5">
    <source>
        <dbReference type="ARBA" id="ARBA00023163"/>
    </source>
</evidence>
<dbReference type="GO" id="GO:0005829">
    <property type="term" value="C:cytosol"/>
    <property type="evidence" value="ECO:0007669"/>
    <property type="project" value="TreeGrafter"/>
</dbReference>